<reference evidence="2" key="2">
    <citation type="submission" date="2020-06" db="EMBL/GenBank/DDBJ databases">
        <title>Helianthus annuus Genome sequencing and assembly Release 2.</title>
        <authorList>
            <person name="Gouzy J."/>
            <person name="Langlade N."/>
            <person name="Munos S."/>
        </authorList>
    </citation>
    <scope>NUCLEOTIDE SEQUENCE</scope>
    <source>
        <tissue evidence="2">Leaves</tissue>
    </source>
</reference>
<protein>
    <submittedName>
        <fullName evidence="2">Uncharacterized protein</fullName>
    </submittedName>
</protein>
<feature type="transmembrane region" description="Helical" evidence="1">
    <location>
        <begin position="35"/>
        <end position="58"/>
    </location>
</feature>
<organism evidence="2 3">
    <name type="scientific">Helianthus annuus</name>
    <name type="common">Common sunflower</name>
    <dbReference type="NCBI Taxonomy" id="4232"/>
    <lineage>
        <taxon>Eukaryota</taxon>
        <taxon>Viridiplantae</taxon>
        <taxon>Streptophyta</taxon>
        <taxon>Embryophyta</taxon>
        <taxon>Tracheophyta</taxon>
        <taxon>Spermatophyta</taxon>
        <taxon>Magnoliopsida</taxon>
        <taxon>eudicotyledons</taxon>
        <taxon>Gunneridae</taxon>
        <taxon>Pentapetalae</taxon>
        <taxon>asterids</taxon>
        <taxon>campanulids</taxon>
        <taxon>Asterales</taxon>
        <taxon>Asteraceae</taxon>
        <taxon>Asteroideae</taxon>
        <taxon>Heliantheae alliance</taxon>
        <taxon>Heliantheae</taxon>
        <taxon>Helianthus</taxon>
    </lineage>
</organism>
<gene>
    <name evidence="2" type="ORF">HanXRQr2_Chr12g0556351</name>
</gene>
<evidence type="ECO:0000313" key="2">
    <source>
        <dbReference type="EMBL" id="KAF5779183.1"/>
    </source>
</evidence>
<name>A0A9K3MXU8_HELAN</name>
<dbReference type="AlphaFoldDB" id="A0A9K3MXU8"/>
<dbReference type="Proteomes" id="UP000215914">
    <property type="component" value="Unassembled WGS sequence"/>
</dbReference>
<keyword evidence="3" id="KW-1185">Reference proteome</keyword>
<sequence>MFTIPLFFHQGLHLFLLEPLINRRFLNRNRYVSDLFSFFLLILIVTRLIQVRIFLYYFPYPV</sequence>
<comment type="caution">
    <text evidence="2">The sequence shown here is derived from an EMBL/GenBank/DDBJ whole genome shotgun (WGS) entry which is preliminary data.</text>
</comment>
<dbReference type="EMBL" id="MNCJ02000327">
    <property type="protein sequence ID" value="KAF5779183.1"/>
    <property type="molecule type" value="Genomic_DNA"/>
</dbReference>
<evidence type="ECO:0000256" key="1">
    <source>
        <dbReference type="SAM" id="Phobius"/>
    </source>
</evidence>
<evidence type="ECO:0000313" key="3">
    <source>
        <dbReference type="Proteomes" id="UP000215914"/>
    </source>
</evidence>
<keyword evidence="1" id="KW-1133">Transmembrane helix</keyword>
<keyword evidence="1" id="KW-0472">Membrane</keyword>
<keyword evidence="1" id="KW-0812">Transmembrane</keyword>
<accession>A0A9K3MXU8</accession>
<reference evidence="2" key="1">
    <citation type="journal article" date="2017" name="Nature">
        <title>The sunflower genome provides insights into oil metabolism, flowering and Asterid evolution.</title>
        <authorList>
            <person name="Badouin H."/>
            <person name="Gouzy J."/>
            <person name="Grassa C.J."/>
            <person name="Murat F."/>
            <person name="Staton S.E."/>
            <person name="Cottret L."/>
            <person name="Lelandais-Briere C."/>
            <person name="Owens G.L."/>
            <person name="Carrere S."/>
            <person name="Mayjonade B."/>
            <person name="Legrand L."/>
            <person name="Gill N."/>
            <person name="Kane N.C."/>
            <person name="Bowers J.E."/>
            <person name="Hubner S."/>
            <person name="Bellec A."/>
            <person name="Berard A."/>
            <person name="Berges H."/>
            <person name="Blanchet N."/>
            <person name="Boniface M.C."/>
            <person name="Brunel D."/>
            <person name="Catrice O."/>
            <person name="Chaidir N."/>
            <person name="Claudel C."/>
            <person name="Donnadieu C."/>
            <person name="Faraut T."/>
            <person name="Fievet G."/>
            <person name="Helmstetter N."/>
            <person name="King M."/>
            <person name="Knapp S.J."/>
            <person name="Lai Z."/>
            <person name="Le Paslier M.C."/>
            <person name="Lippi Y."/>
            <person name="Lorenzon L."/>
            <person name="Mandel J.R."/>
            <person name="Marage G."/>
            <person name="Marchand G."/>
            <person name="Marquand E."/>
            <person name="Bret-Mestries E."/>
            <person name="Morien E."/>
            <person name="Nambeesan S."/>
            <person name="Nguyen T."/>
            <person name="Pegot-Espagnet P."/>
            <person name="Pouilly N."/>
            <person name="Raftis F."/>
            <person name="Sallet E."/>
            <person name="Schiex T."/>
            <person name="Thomas J."/>
            <person name="Vandecasteele C."/>
            <person name="Vares D."/>
            <person name="Vear F."/>
            <person name="Vautrin S."/>
            <person name="Crespi M."/>
            <person name="Mangin B."/>
            <person name="Burke J.M."/>
            <person name="Salse J."/>
            <person name="Munos S."/>
            <person name="Vincourt P."/>
            <person name="Rieseberg L.H."/>
            <person name="Langlade N.B."/>
        </authorList>
    </citation>
    <scope>NUCLEOTIDE SEQUENCE</scope>
    <source>
        <tissue evidence="2">Leaves</tissue>
    </source>
</reference>
<proteinExistence type="predicted"/>
<dbReference type="Gramene" id="mRNA:HanXRQr2_Chr12g0556351">
    <property type="protein sequence ID" value="CDS:HanXRQr2_Chr12g0556351.1"/>
    <property type="gene ID" value="HanXRQr2_Chr12g0556351"/>
</dbReference>